<keyword evidence="2" id="KW-0732">Signal</keyword>
<feature type="non-terminal residue" evidence="3">
    <location>
        <position position="1"/>
    </location>
</feature>
<protein>
    <submittedName>
        <fullName evidence="3">Uncharacterized protein</fullName>
    </submittedName>
</protein>
<gene>
    <name evidence="3" type="primary">Nfu_g_1_007928</name>
</gene>
<evidence type="ECO:0000256" key="1">
    <source>
        <dbReference type="SAM" id="MobiDB-lite"/>
    </source>
</evidence>
<evidence type="ECO:0000256" key="2">
    <source>
        <dbReference type="SAM" id="SignalP"/>
    </source>
</evidence>
<sequence length="125" mass="13532">LNCLFLLFNLTRSSLCCSPFCALSLFLKQAVINTMCGFGIQTQNYRDANKSIYSVGCADGAVTWVESHLLLVGALTLGLALPQVTPCMNVNACCAAAETAFQSHTPQKTPVSDLNRITSQQKNKR</sequence>
<feature type="non-terminal residue" evidence="3">
    <location>
        <position position="125"/>
    </location>
</feature>
<reference evidence="3" key="1">
    <citation type="submission" date="2016-05" db="EMBL/GenBank/DDBJ databases">
        <authorList>
            <person name="Lavstsen T."/>
            <person name="Jespersen J.S."/>
        </authorList>
    </citation>
    <scope>NUCLEOTIDE SEQUENCE</scope>
    <source>
        <tissue evidence="3">Brain</tissue>
    </source>
</reference>
<feature type="signal peptide" evidence="2">
    <location>
        <begin position="1"/>
        <end position="16"/>
    </location>
</feature>
<feature type="region of interest" description="Disordered" evidence="1">
    <location>
        <begin position="104"/>
        <end position="125"/>
    </location>
</feature>
<feature type="chain" id="PRO_5008363423" evidence="2">
    <location>
        <begin position="17"/>
        <end position="125"/>
    </location>
</feature>
<name>A0A1A7XR23_9TELE</name>
<evidence type="ECO:0000313" key="3">
    <source>
        <dbReference type="EMBL" id="SBP20526.1"/>
    </source>
</evidence>
<reference evidence="3" key="2">
    <citation type="submission" date="2016-06" db="EMBL/GenBank/DDBJ databases">
        <title>The genome of a short-lived fish provides insights into sex chromosome evolution and the genetic control of aging.</title>
        <authorList>
            <person name="Reichwald K."/>
            <person name="Felder M."/>
            <person name="Petzold A."/>
            <person name="Koch P."/>
            <person name="Groth M."/>
            <person name="Platzer M."/>
        </authorList>
    </citation>
    <scope>NUCLEOTIDE SEQUENCE</scope>
    <source>
        <tissue evidence="3">Brain</tissue>
    </source>
</reference>
<dbReference type="EMBL" id="HADW01019126">
    <property type="protein sequence ID" value="SBP20526.1"/>
    <property type="molecule type" value="Transcribed_RNA"/>
</dbReference>
<proteinExistence type="predicted"/>
<accession>A0A1A7XR23</accession>
<dbReference type="AlphaFoldDB" id="A0A1A7XR23"/>
<organism evidence="3">
    <name type="scientific">Iconisemion striatum</name>
    <dbReference type="NCBI Taxonomy" id="60296"/>
    <lineage>
        <taxon>Eukaryota</taxon>
        <taxon>Metazoa</taxon>
        <taxon>Chordata</taxon>
        <taxon>Craniata</taxon>
        <taxon>Vertebrata</taxon>
        <taxon>Euteleostomi</taxon>
        <taxon>Actinopterygii</taxon>
        <taxon>Neopterygii</taxon>
        <taxon>Teleostei</taxon>
        <taxon>Neoteleostei</taxon>
        <taxon>Acanthomorphata</taxon>
        <taxon>Ovalentaria</taxon>
        <taxon>Atherinomorphae</taxon>
        <taxon>Cyprinodontiformes</taxon>
        <taxon>Nothobranchiidae</taxon>
        <taxon>Iconisemion</taxon>
    </lineage>
</organism>